<evidence type="ECO:0000256" key="6">
    <source>
        <dbReference type="ARBA" id="ARBA00022989"/>
    </source>
</evidence>
<accession>A0A0F8A4T7</accession>
<feature type="transmembrane region" description="Helical" evidence="8">
    <location>
        <begin position="295"/>
        <end position="313"/>
    </location>
</feature>
<feature type="transmembrane region" description="Helical" evidence="8">
    <location>
        <begin position="28"/>
        <end position="49"/>
    </location>
</feature>
<dbReference type="OrthoDB" id="5965864at2759"/>
<name>A0A0F8A4T7_9HYPO</name>
<dbReference type="GO" id="GO:0005774">
    <property type="term" value="C:vacuolar membrane"/>
    <property type="evidence" value="ECO:0007669"/>
    <property type="project" value="UniProtKB-SubCell"/>
</dbReference>
<evidence type="ECO:0000256" key="2">
    <source>
        <dbReference type="ARBA" id="ARBA00007467"/>
    </source>
</evidence>
<evidence type="ECO:0000256" key="7">
    <source>
        <dbReference type="ARBA" id="ARBA00023136"/>
    </source>
</evidence>
<dbReference type="Proteomes" id="UP000054481">
    <property type="component" value="Unassembled WGS sequence"/>
</dbReference>
<dbReference type="SUPFAM" id="SSF103473">
    <property type="entry name" value="MFS general substrate transporter"/>
    <property type="match status" value="1"/>
</dbReference>
<feature type="transmembrane region" description="Helical" evidence="8">
    <location>
        <begin position="88"/>
        <end position="107"/>
    </location>
</feature>
<evidence type="ECO:0000313" key="10">
    <source>
        <dbReference type="Proteomes" id="UP000054481"/>
    </source>
</evidence>
<gene>
    <name evidence="9" type="ORF">HIM_06380</name>
</gene>
<evidence type="ECO:0000256" key="3">
    <source>
        <dbReference type="ARBA" id="ARBA00022448"/>
    </source>
</evidence>
<keyword evidence="10" id="KW-1185">Reference proteome</keyword>
<feature type="transmembrane region" description="Helical" evidence="8">
    <location>
        <begin position="146"/>
        <end position="167"/>
    </location>
</feature>
<keyword evidence="4 8" id="KW-0812">Transmembrane</keyword>
<dbReference type="PIRSF" id="PIRSF015974">
    <property type="entry name" value="CLN3_BTN1"/>
    <property type="match status" value="1"/>
</dbReference>
<feature type="transmembrane region" description="Helical" evidence="8">
    <location>
        <begin position="179"/>
        <end position="197"/>
    </location>
</feature>
<proteinExistence type="inferred from homology"/>
<evidence type="ECO:0000256" key="5">
    <source>
        <dbReference type="ARBA" id="ARBA00022970"/>
    </source>
</evidence>
<keyword evidence="5" id="KW-0029">Amino-acid transport</keyword>
<dbReference type="PRINTS" id="PR01315">
    <property type="entry name" value="BATTENIN"/>
</dbReference>
<feature type="transmembrane region" description="Helical" evidence="8">
    <location>
        <begin position="257"/>
        <end position="275"/>
    </location>
</feature>
<evidence type="ECO:0000313" key="9">
    <source>
        <dbReference type="EMBL" id="KJZ74149.1"/>
    </source>
</evidence>
<feature type="transmembrane region" description="Helical" evidence="8">
    <location>
        <begin position="113"/>
        <end position="134"/>
    </location>
</feature>
<dbReference type="InterPro" id="IPR003492">
    <property type="entry name" value="Battenin_disease_Cln3"/>
</dbReference>
<keyword evidence="6 8" id="KW-1133">Transmembrane helix</keyword>
<dbReference type="EMBL" id="KQ030528">
    <property type="protein sequence ID" value="KJZ74149.1"/>
    <property type="molecule type" value="Genomic_DNA"/>
</dbReference>
<dbReference type="Gene3D" id="1.20.1250.20">
    <property type="entry name" value="MFS general substrate transporter like domains"/>
    <property type="match status" value="1"/>
</dbReference>
<dbReference type="AlphaFoldDB" id="A0A0F8A4T7"/>
<feature type="transmembrane region" description="Helical" evidence="8">
    <location>
        <begin position="325"/>
        <end position="345"/>
    </location>
</feature>
<keyword evidence="7 8" id="KW-0472">Membrane</keyword>
<dbReference type="PANTHER" id="PTHR10981:SF0">
    <property type="entry name" value="BATTENIN"/>
    <property type="match status" value="1"/>
</dbReference>
<organism evidence="9 10">
    <name type="scientific">Hirsutella minnesotensis 3608</name>
    <dbReference type="NCBI Taxonomy" id="1043627"/>
    <lineage>
        <taxon>Eukaryota</taxon>
        <taxon>Fungi</taxon>
        <taxon>Dikarya</taxon>
        <taxon>Ascomycota</taxon>
        <taxon>Pezizomycotina</taxon>
        <taxon>Sordariomycetes</taxon>
        <taxon>Hypocreomycetidae</taxon>
        <taxon>Hypocreales</taxon>
        <taxon>Ophiocordycipitaceae</taxon>
        <taxon>Hirsutella</taxon>
    </lineage>
</organism>
<reference evidence="9 10" key="1">
    <citation type="journal article" date="2014" name="Genome Biol. Evol.">
        <title>Comparative genomics and transcriptomics analyses reveal divergent lifestyle features of nematode endoparasitic fungus Hirsutella minnesotensis.</title>
        <authorList>
            <person name="Lai Y."/>
            <person name="Liu K."/>
            <person name="Zhang X."/>
            <person name="Zhang X."/>
            <person name="Li K."/>
            <person name="Wang N."/>
            <person name="Shu C."/>
            <person name="Wu Y."/>
            <person name="Wang C."/>
            <person name="Bushley K.E."/>
            <person name="Xiang M."/>
            <person name="Liu X."/>
        </authorList>
    </citation>
    <scope>NUCLEOTIDE SEQUENCE [LARGE SCALE GENOMIC DNA]</scope>
    <source>
        <strain evidence="9 10">3608</strain>
    </source>
</reference>
<keyword evidence="3" id="KW-0813">Transport</keyword>
<dbReference type="InterPro" id="IPR018460">
    <property type="entry name" value="Battenin_disease_Cln3_subgr"/>
</dbReference>
<evidence type="ECO:0000256" key="4">
    <source>
        <dbReference type="ARBA" id="ARBA00022692"/>
    </source>
</evidence>
<feature type="transmembrane region" description="Helical" evidence="8">
    <location>
        <begin position="351"/>
        <end position="370"/>
    </location>
</feature>
<sequence>MSGTASLPSWAVCRARLAVVLRHTDTRILVSFWLLGLINNVLCVVFLSAAQDLVGSLPKGIILLANMVPSFLLNLIGPYYMHVISYRVRVLVFVALASTGMLVVALTPPSQQVAFRLSGIVLASLSSGGGELSFLSLIHFYRQPALVGWGLGTGAAGLVGSGLYEVMTEWWEFGVRKSLLLSACLPIIMLVTFFVILPQEPLRHGRGPKGYDEIPAAADDRVDDEPLESSRSALLAPAADDAASTSLRANLRRVKSLLVPYIVPVFLVYTAEYTINQGVSPTLLFPVESSPFKHLRSFYPFYSFLYQLGMFVARSSVSVVRIHNLYLLSYLQVANLALLTFHALFNFIPSVYIVFAVVFWEGLLGGCVYVNCFAEILERVPAEDREFSLGATVVSNSAGICMAGLISIPLETKLCGYQAAHGRDWCRRVQV</sequence>
<dbReference type="GO" id="GO:0051453">
    <property type="term" value="P:regulation of intracellular pH"/>
    <property type="evidence" value="ECO:0007669"/>
    <property type="project" value="TreeGrafter"/>
</dbReference>
<dbReference type="PANTHER" id="PTHR10981">
    <property type="entry name" value="BATTENIN"/>
    <property type="match status" value="1"/>
</dbReference>
<dbReference type="GO" id="GO:0012505">
    <property type="term" value="C:endomembrane system"/>
    <property type="evidence" value="ECO:0007669"/>
    <property type="project" value="UniProtKB-SubCell"/>
</dbReference>
<evidence type="ECO:0000256" key="1">
    <source>
        <dbReference type="ARBA" id="ARBA00004127"/>
    </source>
</evidence>
<dbReference type="Pfam" id="PF02487">
    <property type="entry name" value="CLN3"/>
    <property type="match status" value="1"/>
</dbReference>
<evidence type="ECO:0000256" key="8">
    <source>
        <dbReference type="RuleBase" id="RU361113"/>
    </source>
</evidence>
<comment type="subcellular location">
    <subcellularLocation>
        <location evidence="1">Endomembrane system</location>
        <topology evidence="1">Multi-pass membrane protein</topology>
    </subcellularLocation>
    <subcellularLocation>
        <location evidence="8">Vacuole membrane</location>
        <topology evidence="8">Multi-pass membrane protein</topology>
    </subcellularLocation>
</comment>
<dbReference type="InterPro" id="IPR036259">
    <property type="entry name" value="MFS_trans_sf"/>
</dbReference>
<dbReference type="GO" id="GO:0006865">
    <property type="term" value="P:amino acid transport"/>
    <property type="evidence" value="ECO:0007669"/>
    <property type="project" value="UniProtKB-KW"/>
</dbReference>
<keyword evidence="8" id="KW-0926">Vacuole</keyword>
<feature type="transmembrane region" description="Helical" evidence="8">
    <location>
        <begin position="61"/>
        <end position="81"/>
    </location>
</feature>
<protein>
    <recommendedName>
        <fullName evidence="8">Protein BTN</fullName>
    </recommendedName>
</protein>
<comment type="similarity">
    <text evidence="2 8">Belongs to the battenin family.</text>
</comment>